<name>A0ABW5ZHW1_9BACL</name>
<sequence length="284" mass="33173">MHYKVIVTNHVVEVYQMERAPAGGQRELDVGEPIGYRERYLTDDGEQRSRLLPFAGQGGVNKEFWEDKDNKGDRVTQRRMQTLRDARNKCRRLAIANFNAESLFITLTYASEMEQLEDQVSVSDKHFKAFIRKLSNRGKDKFDYIAVREFTKRGRVHYHMICNAPLSWQDNDELRALERKIGEEVWCHGFVDIQRMNKTKKGQNVDNVGAYLTKYMTKEVNEERLKGKKAYLSSKGLAQPEVFNGIEALKIVEAMKTKKETFTNEYDSEYLGKINYLEYNLLRS</sequence>
<organism evidence="2 3">
    <name type="scientific">Jeotgalibacillus terrae</name>
    <dbReference type="NCBI Taxonomy" id="587735"/>
    <lineage>
        <taxon>Bacteria</taxon>
        <taxon>Bacillati</taxon>
        <taxon>Bacillota</taxon>
        <taxon>Bacilli</taxon>
        <taxon>Bacillales</taxon>
        <taxon>Caryophanaceae</taxon>
        <taxon>Jeotgalibacillus</taxon>
    </lineage>
</organism>
<evidence type="ECO:0000313" key="2">
    <source>
        <dbReference type="EMBL" id="MFD2912116.1"/>
    </source>
</evidence>
<keyword evidence="3" id="KW-1185">Reference proteome</keyword>
<dbReference type="InterPro" id="IPR056906">
    <property type="entry name" value="ORF2/G2P_dom"/>
</dbReference>
<dbReference type="RefSeq" id="WP_204731076.1">
    <property type="nucleotide sequence ID" value="NZ_JAFBDK010000040.1"/>
</dbReference>
<gene>
    <name evidence="2" type="ORF">ACFS5P_09520</name>
</gene>
<feature type="domain" description="Replication-associated protein ORF2/G2P" evidence="1">
    <location>
        <begin position="103"/>
        <end position="219"/>
    </location>
</feature>
<dbReference type="Proteomes" id="UP001597561">
    <property type="component" value="Unassembled WGS sequence"/>
</dbReference>
<evidence type="ECO:0000259" key="1">
    <source>
        <dbReference type="Pfam" id="PF23343"/>
    </source>
</evidence>
<comment type="caution">
    <text evidence="2">The sequence shown here is derived from an EMBL/GenBank/DDBJ whole genome shotgun (WGS) entry which is preliminary data.</text>
</comment>
<dbReference type="EMBL" id="JBHUPG010000018">
    <property type="protein sequence ID" value="MFD2912116.1"/>
    <property type="molecule type" value="Genomic_DNA"/>
</dbReference>
<dbReference type="Pfam" id="PF23343">
    <property type="entry name" value="REP_ORF2-G2P"/>
    <property type="match status" value="1"/>
</dbReference>
<accession>A0ABW5ZHW1</accession>
<proteinExistence type="predicted"/>
<reference evidence="3" key="1">
    <citation type="journal article" date="2019" name="Int. J. Syst. Evol. Microbiol.">
        <title>The Global Catalogue of Microorganisms (GCM) 10K type strain sequencing project: providing services to taxonomists for standard genome sequencing and annotation.</title>
        <authorList>
            <consortium name="The Broad Institute Genomics Platform"/>
            <consortium name="The Broad Institute Genome Sequencing Center for Infectious Disease"/>
            <person name="Wu L."/>
            <person name="Ma J."/>
        </authorList>
    </citation>
    <scope>NUCLEOTIDE SEQUENCE [LARGE SCALE GENOMIC DNA]</scope>
    <source>
        <strain evidence="3">KCTC 13528</strain>
    </source>
</reference>
<protein>
    <recommendedName>
        <fullName evidence="1">Replication-associated protein ORF2/G2P domain-containing protein</fullName>
    </recommendedName>
</protein>
<evidence type="ECO:0000313" key="3">
    <source>
        <dbReference type="Proteomes" id="UP001597561"/>
    </source>
</evidence>